<reference evidence="2 3" key="1">
    <citation type="submission" date="2021-06" db="EMBL/GenBank/DDBJ databases">
        <title>A haploid diamondback moth (Plutella xylostella L.) genome assembly resolves 31 chromosomes and identifies a diamide resistance mutation.</title>
        <authorList>
            <person name="Ward C.M."/>
            <person name="Perry K.D."/>
            <person name="Baker G."/>
            <person name="Powis K."/>
            <person name="Heckel D.G."/>
            <person name="Baxter S.W."/>
        </authorList>
    </citation>
    <scope>NUCLEOTIDE SEQUENCE [LARGE SCALE GENOMIC DNA]</scope>
    <source>
        <strain evidence="2 3">LV</strain>
        <tissue evidence="2">Single pupa</tissue>
    </source>
</reference>
<name>A0ABQ7Q9S6_PLUXY</name>
<proteinExistence type="predicted"/>
<evidence type="ECO:0000313" key="2">
    <source>
        <dbReference type="EMBL" id="KAG7301992.1"/>
    </source>
</evidence>
<evidence type="ECO:0000256" key="1">
    <source>
        <dbReference type="SAM" id="MobiDB-lite"/>
    </source>
</evidence>
<keyword evidence="3" id="KW-1185">Reference proteome</keyword>
<organism evidence="2 3">
    <name type="scientific">Plutella xylostella</name>
    <name type="common">Diamondback moth</name>
    <name type="synonym">Plutella maculipennis</name>
    <dbReference type="NCBI Taxonomy" id="51655"/>
    <lineage>
        <taxon>Eukaryota</taxon>
        <taxon>Metazoa</taxon>
        <taxon>Ecdysozoa</taxon>
        <taxon>Arthropoda</taxon>
        <taxon>Hexapoda</taxon>
        <taxon>Insecta</taxon>
        <taxon>Pterygota</taxon>
        <taxon>Neoptera</taxon>
        <taxon>Endopterygota</taxon>
        <taxon>Lepidoptera</taxon>
        <taxon>Glossata</taxon>
        <taxon>Ditrysia</taxon>
        <taxon>Yponomeutoidea</taxon>
        <taxon>Plutellidae</taxon>
        <taxon>Plutella</taxon>
    </lineage>
</organism>
<accession>A0ABQ7Q9S6</accession>
<feature type="region of interest" description="Disordered" evidence="1">
    <location>
        <begin position="104"/>
        <end position="129"/>
    </location>
</feature>
<dbReference type="EMBL" id="JAHIBW010000018">
    <property type="protein sequence ID" value="KAG7301992.1"/>
    <property type="molecule type" value="Genomic_DNA"/>
</dbReference>
<evidence type="ECO:0000313" key="3">
    <source>
        <dbReference type="Proteomes" id="UP000823941"/>
    </source>
</evidence>
<gene>
    <name evidence="2" type="ORF">JYU34_013442</name>
</gene>
<sequence length="322" mass="35941">MYVVIESSISHSVVWVRPRPRPAPAPASALLRRAMADAQKSLLNVLWCGCAPASALLRRAMADAQKSLLNAPLKKDTEIKRGIVLPMRRTIDAKKIVIQIPSDRLPSPDGGHCDHTNLPPHLHSTSPPPRDAQYVPTCISKQFVNTEYVPSRRQSTRVDETLIVETIESTVRHTPGGKPACRSFPACQISDHSRPSFAHPPCRVRRLLPRDARACKIRIPHRVVPAELVNLSRSPGRDFKTRYNPATQLNTCESLPWLRQPGLCPLFYHRKTPLLSLWQRSGQNQLEVQLIIPHVSQPASRCEPSPAPPHTMLMSYSVSVKA</sequence>
<comment type="caution">
    <text evidence="2">The sequence shown here is derived from an EMBL/GenBank/DDBJ whole genome shotgun (WGS) entry which is preliminary data.</text>
</comment>
<dbReference type="Proteomes" id="UP000823941">
    <property type="component" value="Chromosome 18"/>
</dbReference>
<protein>
    <submittedName>
        <fullName evidence="2">Uncharacterized protein</fullName>
    </submittedName>
</protein>